<evidence type="ECO:0000256" key="4">
    <source>
        <dbReference type="ARBA" id="ARBA00022806"/>
    </source>
</evidence>
<dbReference type="PROSITE" id="PS51217">
    <property type="entry name" value="UVRD_HELICASE_CTER"/>
    <property type="match status" value="1"/>
</dbReference>
<keyword evidence="4 12" id="KW-0347">Helicase</keyword>
<dbReference type="GO" id="GO:0005524">
    <property type="term" value="F:ATP binding"/>
    <property type="evidence" value="ECO:0007669"/>
    <property type="project" value="UniProtKB-UniRule"/>
</dbReference>
<dbReference type="EC" id="5.6.2.4" evidence="9"/>
<dbReference type="SUPFAM" id="SSF52540">
    <property type="entry name" value="P-loop containing nucleoside triphosphate hydrolases"/>
    <property type="match status" value="1"/>
</dbReference>
<dbReference type="Pfam" id="PF13361">
    <property type="entry name" value="UvrD_C"/>
    <property type="match status" value="1"/>
</dbReference>
<dbReference type="GO" id="GO:0043138">
    <property type="term" value="F:3'-5' DNA helicase activity"/>
    <property type="evidence" value="ECO:0007669"/>
    <property type="project" value="UniProtKB-EC"/>
</dbReference>
<dbReference type="EMBL" id="JAQQAL010000011">
    <property type="protein sequence ID" value="MDC7226331.1"/>
    <property type="molecule type" value="Genomic_DNA"/>
</dbReference>
<keyword evidence="6" id="KW-0238">DNA-binding</keyword>
<dbReference type="GO" id="GO:0000725">
    <property type="term" value="P:recombinational repair"/>
    <property type="evidence" value="ECO:0007669"/>
    <property type="project" value="TreeGrafter"/>
</dbReference>
<dbReference type="InterPro" id="IPR014016">
    <property type="entry name" value="UvrD-like_ATP-bd"/>
</dbReference>
<evidence type="ECO:0000256" key="8">
    <source>
        <dbReference type="ARBA" id="ARBA00034617"/>
    </source>
</evidence>
<evidence type="ECO:0000256" key="12">
    <source>
        <dbReference type="PROSITE-ProRule" id="PRU00560"/>
    </source>
</evidence>
<comment type="similarity">
    <text evidence="1">Belongs to the helicase family. UvrD subfamily.</text>
</comment>
<dbReference type="GO" id="GO:0003677">
    <property type="term" value="F:DNA binding"/>
    <property type="evidence" value="ECO:0007669"/>
    <property type="project" value="UniProtKB-KW"/>
</dbReference>
<keyword evidence="5 12" id="KW-0067">ATP-binding</keyword>
<evidence type="ECO:0000256" key="2">
    <source>
        <dbReference type="ARBA" id="ARBA00022741"/>
    </source>
</evidence>
<dbReference type="InterPro" id="IPR000212">
    <property type="entry name" value="DNA_helicase_UvrD/REP"/>
</dbReference>
<evidence type="ECO:0000313" key="16">
    <source>
        <dbReference type="Proteomes" id="UP001221217"/>
    </source>
</evidence>
<dbReference type="InterPro" id="IPR027417">
    <property type="entry name" value="P-loop_NTPase"/>
</dbReference>
<dbReference type="Gene3D" id="3.40.50.300">
    <property type="entry name" value="P-loop containing nucleotide triphosphate hydrolases"/>
    <property type="match status" value="2"/>
</dbReference>
<dbReference type="PANTHER" id="PTHR11070:SF2">
    <property type="entry name" value="ATP-DEPENDENT DNA HELICASE SRS2"/>
    <property type="match status" value="1"/>
</dbReference>
<organism evidence="15 16">
    <name type="scientific">Candidatus Thalassospirochaeta sargassi</name>
    <dbReference type="NCBI Taxonomy" id="3119039"/>
    <lineage>
        <taxon>Bacteria</taxon>
        <taxon>Pseudomonadati</taxon>
        <taxon>Spirochaetota</taxon>
        <taxon>Spirochaetia</taxon>
        <taxon>Spirochaetales</taxon>
        <taxon>Spirochaetaceae</taxon>
        <taxon>Candidatus Thalassospirochaeta</taxon>
    </lineage>
</organism>
<evidence type="ECO:0000259" key="14">
    <source>
        <dbReference type="PROSITE" id="PS51217"/>
    </source>
</evidence>
<dbReference type="Proteomes" id="UP001221217">
    <property type="component" value="Unassembled WGS sequence"/>
</dbReference>
<dbReference type="CDD" id="cd17932">
    <property type="entry name" value="DEXQc_UvrD"/>
    <property type="match status" value="1"/>
</dbReference>
<feature type="binding site" evidence="12">
    <location>
        <begin position="26"/>
        <end position="33"/>
    </location>
    <ligand>
        <name>ATP</name>
        <dbReference type="ChEBI" id="CHEBI:30616"/>
    </ligand>
</feature>
<evidence type="ECO:0000256" key="11">
    <source>
        <dbReference type="ARBA" id="ARBA00048988"/>
    </source>
</evidence>
<dbReference type="PROSITE" id="PS51198">
    <property type="entry name" value="UVRD_HELICASE_ATP_BIND"/>
    <property type="match status" value="1"/>
</dbReference>
<feature type="domain" description="UvrD-like helicase C-terminal" evidence="14">
    <location>
        <begin position="280"/>
        <end position="554"/>
    </location>
</feature>
<reference evidence="15 16" key="1">
    <citation type="submission" date="2022-12" db="EMBL/GenBank/DDBJ databases">
        <title>Metagenome assembled genome from gulf of manar.</title>
        <authorList>
            <person name="Kohli P."/>
            <person name="Pk S."/>
            <person name="Venkata Ramana C."/>
            <person name="Sasikala C."/>
        </authorList>
    </citation>
    <scope>NUCLEOTIDE SEQUENCE [LARGE SCALE GENOMIC DNA]</scope>
    <source>
        <strain evidence="15">JB008</strain>
    </source>
</reference>
<sequence length="714" mass="79838">MDYLESLNPVQREAATYEGSSLLILAGAGSGKTRVITTRIAWLIDQKLMNPRSILAVTFTNKAAGEMRERVEQMVPGAGAGVMIRTFHSFGAWLMRTNYHLTPDLKSSFSIYDDDDSVSLLQTIFPDKTKKKLSPYAGWISRAKDYCLTPEDDLSSITTVPDFADVYSLYEKKLRAIGNLDFGGLISRPIELLESNEELRRRVRQRFRVVMVDEYQDSNVAQFELLKQLTGEGNSICVVGDDDQSIYKFRGAEVKNILNFPEQFPGTKIIKLEQNYRSTAPILEIASGVVANNSSRLGKKLWTERKEGSNAKVVYLENQAAEADFCAKLLEDGNLGGTAILYRTNAQSMSFETCFSRLDIPYKIIGALRFLEREEIKDIIALLSLLMNPDDVVAFTRIINKPARAMGKVTVNKIIAEAGRLNCDLLTAGNSIKLSAKAAAGFENFTKLYAFMDENIDKMPLAEFIAELVTESRLLEHYLKKDENTAQAKENNLNELVSAASGYGDGREGLSLFLEELELDREAISRKNGSNTGGGAAIGDENAVTLITMHNTKGLEFDRVIITGMEEGLFPSGREETPEEIEEERRIFYVSITRARNELYLTSCRSRRIWGRTQYFGPSMFLSELPEDYTEVVDGQIDEAYGYGGRREVSVGQEMKYKPGTPVYHEDYGSGIIAKSGTAGDQVYVIVQFESGRSGRFLPAYDSHLEIFGNDEWN</sequence>
<comment type="caution">
    <text evidence="15">The sequence shown here is derived from an EMBL/GenBank/DDBJ whole genome shotgun (WGS) entry which is preliminary data.</text>
</comment>
<gene>
    <name evidence="15" type="ORF">PQJ61_06175</name>
</gene>
<dbReference type="Pfam" id="PF00580">
    <property type="entry name" value="UvrD-helicase"/>
    <property type="match status" value="1"/>
</dbReference>
<evidence type="ECO:0000256" key="3">
    <source>
        <dbReference type="ARBA" id="ARBA00022801"/>
    </source>
</evidence>
<comment type="catalytic activity">
    <reaction evidence="11">
        <text>ATP + H2O = ADP + phosphate + H(+)</text>
        <dbReference type="Rhea" id="RHEA:13065"/>
        <dbReference type="ChEBI" id="CHEBI:15377"/>
        <dbReference type="ChEBI" id="CHEBI:15378"/>
        <dbReference type="ChEBI" id="CHEBI:30616"/>
        <dbReference type="ChEBI" id="CHEBI:43474"/>
        <dbReference type="ChEBI" id="CHEBI:456216"/>
        <dbReference type="EC" id="5.6.2.4"/>
    </reaction>
</comment>
<evidence type="ECO:0000256" key="1">
    <source>
        <dbReference type="ARBA" id="ARBA00009922"/>
    </source>
</evidence>
<dbReference type="GO" id="GO:0016787">
    <property type="term" value="F:hydrolase activity"/>
    <property type="evidence" value="ECO:0007669"/>
    <property type="project" value="UniProtKB-UniRule"/>
</dbReference>
<dbReference type="InterPro" id="IPR013986">
    <property type="entry name" value="DExx_box_DNA_helicase_dom_sf"/>
</dbReference>
<evidence type="ECO:0000256" key="6">
    <source>
        <dbReference type="ARBA" id="ARBA00023125"/>
    </source>
</evidence>
<protein>
    <recommendedName>
        <fullName evidence="9">DNA 3'-5' helicase</fullName>
        <ecNumber evidence="9">5.6.2.4</ecNumber>
    </recommendedName>
    <alternativeName>
        <fullName evidence="10">DNA 3'-5' helicase II</fullName>
    </alternativeName>
</protein>
<comment type="catalytic activity">
    <reaction evidence="8">
        <text>Couples ATP hydrolysis with the unwinding of duplex DNA by translocating in the 3'-5' direction.</text>
        <dbReference type="EC" id="5.6.2.4"/>
    </reaction>
</comment>
<name>A0AAJ1IFD5_9SPIO</name>
<evidence type="ECO:0000256" key="7">
    <source>
        <dbReference type="ARBA" id="ARBA00023235"/>
    </source>
</evidence>
<evidence type="ECO:0000259" key="13">
    <source>
        <dbReference type="PROSITE" id="PS51198"/>
    </source>
</evidence>
<evidence type="ECO:0000256" key="5">
    <source>
        <dbReference type="ARBA" id="ARBA00022840"/>
    </source>
</evidence>
<dbReference type="GO" id="GO:0005829">
    <property type="term" value="C:cytosol"/>
    <property type="evidence" value="ECO:0007669"/>
    <property type="project" value="TreeGrafter"/>
</dbReference>
<evidence type="ECO:0000256" key="9">
    <source>
        <dbReference type="ARBA" id="ARBA00034808"/>
    </source>
</evidence>
<accession>A0AAJ1IFD5</accession>
<dbReference type="InterPro" id="IPR014017">
    <property type="entry name" value="DNA_helicase_UvrD-like_C"/>
</dbReference>
<keyword evidence="7" id="KW-0413">Isomerase</keyword>
<proteinExistence type="inferred from homology"/>
<dbReference type="Gene3D" id="1.10.10.160">
    <property type="match status" value="1"/>
</dbReference>
<dbReference type="AlphaFoldDB" id="A0AAJ1IFD5"/>
<evidence type="ECO:0000313" key="15">
    <source>
        <dbReference type="EMBL" id="MDC7226331.1"/>
    </source>
</evidence>
<feature type="domain" description="UvrD-like helicase ATP-binding" evidence="13">
    <location>
        <begin position="5"/>
        <end position="279"/>
    </location>
</feature>
<dbReference type="Gene3D" id="1.10.486.10">
    <property type="entry name" value="PCRA, domain 4"/>
    <property type="match status" value="1"/>
</dbReference>
<keyword evidence="2 12" id="KW-0547">Nucleotide-binding</keyword>
<keyword evidence="3 12" id="KW-0378">Hydrolase</keyword>
<dbReference type="PANTHER" id="PTHR11070">
    <property type="entry name" value="UVRD / RECB / PCRA DNA HELICASE FAMILY MEMBER"/>
    <property type="match status" value="1"/>
</dbReference>
<evidence type="ECO:0000256" key="10">
    <source>
        <dbReference type="ARBA" id="ARBA00034923"/>
    </source>
</evidence>